<evidence type="ECO:0000313" key="4">
    <source>
        <dbReference type="WBParaSite" id="EVEC_0000967701-mRNA-1"/>
    </source>
</evidence>
<dbReference type="EMBL" id="UXUI01009805">
    <property type="protein sequence ID" value="VDD94339.1"/>
    <property type="molecule type" value="Genomic_DNA"/>
</dbReference>
<feature type="compositionally biased region" description="Acidic residues" evidence="1">
    <location>
        <begin position="22"/>
        <end position="37"/>
    </location>
</feature>
<reference evidence="2 3" key="2">
    <citation type="submission" date="2018-10" db="EMBL/GenBank/DDBJ databases">
        <authorList>
            <consortium name="Pathogen Informatics"/>
        </authorList>
    </citation>
    <scope>NUCLEOTIDE SEQUENCE [LARGE SCALE GENOMIC DNA]</scope>
</reference>
<gene>
    <name evidence="2" type="ORF">EVEC_LOCUS9090</name>
</gene>
<dbReference type="AlphaFoldDB" id="A0A0N4VFZ6"/>
<dbReference type="Proteomes" id="UP000274131">
    <property type="component" value="Unassembled WGS sequence"/>
</dbReference>
<sequence>MREAYLGKGITAVAIVARVMNDGDDDDDDVDVDVDFDDGPRNSSRQLLAAPRVSVPSSVHPFIRSISQPFWPTAFIVDTVRQPPQTLWNVCPFD</sequence>
<protein>
    <submittedName>
        <fullName evidence="4">Secreted protein</fullName>
    </submittedName>
</protein>
<proteinExistence type="predicted"/>
<organism evidence="4">
    <name type="scientific">Enterobius vermicularis</name>
    <name type="common">Human pinworm</name>
    <dbReference type="NCBI Taxonomy" id="51028"/>
    <lineage>
        <taxon>Eukaryota</taxon>
        <taxon>Metazoa</taxon>
        <taxon>Ecdysozoa</taxon>
        <taxon>Nematoda</taxon>
        <taxon>Chromadorea</taxon>
        <taxon>Rhabditida</taxon>
        <taxon>Spirurina</taxon>
        <taxon>Oxyuridomorpha</taxon>
        <taxon>Oxyuroidea</taxon>
        <taxon>Oxyuridae</taxon>
        <taxon>Enterobius</taxon>
    </lineage>
</organism>
<accession>A0A0N4VFZ6</accession>
<evidence type="ECO:0000256" key="1">
    <source>
        <dbReference type="SAM" id="MobiDB-lite"/>
    </source>
</evidence>
<evidence type="ECO:0000313" key="3">
    <source>
        <dbReference type="Proteomes" id="UP000274131"/>
    </source>
</evidence>
<keyword evidence="3" id="KW-1185">Reference proteome</keyword>
<name>A0A0N4VFZ6_ENTVE</name>
<feature type="region of interest" description="Disordered" evidence="1">
    <location>
        <begin position="22"/>
        <end position="45"/>
    </location>
</feature>
<dbReference type="WBParaSite" id="EVEC_0000967701-mRNA-1">
    <property type="protein sequence ID" value="EVEC_0000967701-mRNA-1"/>
    <property type="gene ID" value="EVEC_0000967701"/>
</dbReference>
<reference evidence="4" key="1">
    <citation type="submission" date="2017-02" db="UniProtKB">
        <authorList>
            <consortium name="WormBaseParasite"/>
        </authorList>
    </citation>
    <scope>IDENTIFICATION</scope>
</reference>
<evidence type="ECO:0000313" key="2">
    <source>
        <dbReference type="EMBL" id="VDD94339.1"/>
    </source>
</evidence>